<sequence length="124" mass="12670">MTAMRGTARAGALAGALLAAASMALTGTAHASTGAGWIGYGYANTHNGVLCVQEAIDNSPAPYHVGTDGLFGPETHAGIKAFQSWWNQHYSPHLSVDGVVGPQTGDQILGWVGAGCSLYVPTTD</sequence>
<evidence type="ECO:0000256" key="1">
    <source>
        <dbReference type="SAM" id="SignalP"/>
    </source>
</evidence>
<proteinExistence type="predicted"/>
<dbReference type="RefSeq" id="WP_103883727.1">
    <property type="nucleotide sequence ID" value="NZ_FNVU01000001.1"/>
</dbReference>
<dbReference type="InterPro" id="IPR036366">
    <property type="entry name" value="PGBDSf"/>
</dbReference>
<dbReference type="EMBL" id="FNVU01000001">
    <property type="protein sequence ID" value="SEF55760.1"/>
    <property type="molecule type" value="Genomic_DNA"/>
</dbReference>
<dbReference type="AlphaFoldDB" id="A0A1H5SYX9"/>
<evidence type="ECO:0000313" key="2">
    <source>
        <dbReference type="EMBL" id="SEF55760.1"/>
    </source>
</evidence>
<keyword evidence="1" id="KW-0732">Signal</keyword>
<dbReference type="Proteomes" id="UP000236754">
    <property type="component" value="Unassembled WGS sequence"/>
</dbReference>
<accession>A0A1H5SYX9</accession>
<evidence type="ECO:0000313" key="3">
    <source>
        <dbReference type="Proteomes" id="UP000236754"/>
    </source>
</evidence>
<dbReference type="OrthoDB" id="4337990at2"/>
<protein>
    <recommendedName>
        <fullName evidence="4">Peptidoglycan binding domain-containing protein</fullName>
    </recommendedName>
</protein>
<evidence type="ECO:0008006" key="4">
    <source>
        <dbReference type="Google" id="ProtNLM"/>
    </source>
</evidence>
<keyword evidence="3" id="KW-1185">Reference proteome</keyword>
<organism evidence="2 3">
    <name type="scientific">Actinacidiphila yanglinensis</name>
    <dbReference type="NCBI Taxonomy" id="310779"/>
    <lineage>
        <taxon>Bacteria</taxon>
        <taxon>Bacillati</taxon>
        <taxon>Actinomycetota</taxon>
        <taxon>Actinomycetes</taxon>
        <taxon>Kitasatosporales</taxon>
        <taxon>Streptomycetaceae</taxon>
        <taxon>Actinacidiphila</taxon>
    </lineage>
</organism>
<feature type="signal peptide" evidence="1">
    <location>
        <begin position="1"/>
        <end position="31"/>
    </location>
</feature>
<reference evidence="2 3" key="1">
    <citation type="submission" date="2016-10" db="EMBL/GenBank/DDBJ databases">
        <authorList>
            <person name="de Groot N.N."/>
        </authorList>
    </citation>
    <scope>NUCLEOTIDE SEQUENCE [LARGE SCALE GENOMIC DNA]</scope>
    <source>
        <strain evidence="2 3">CGMCC 4.2023</strain>
    </source>
</reference>
<feature type="chain" id="PRO_5009284483" description="Peptidoglycan binding domain-containing protein" evidence="1">
    <location>
        <begin position="32"/>
        <end position="124"/>
    </location>
</feature>
<dbReference type="SUPFAM" id="SSF47090">
    <property type="entry name" value="PGBD-like"/>
    <property type="match status" value="1"/>
</dbReference>
<gene>
    <name evidence="2" type="ORF">SAMN05216223_101327</name>
</gene>
<dbReference type="Gene3D" id="1.10.101.10">
    <property type="entry name" value="PGBD-like superfamily/PGBD"/>
    <property type="match status" value="1"/>
</dbReference>
<dbReference type="InterPro" id="IPR036365">
    <property type="entry name" value="PGBD-like_sf"/>
</dbReference>
<name>A0A1H5SYX9_9ACTN</name>